<name>A0A803PJ03_CANSA</name>
<dbReference type="AlphaFoldDB" id="A0A803PJ03"/>
<feature type="compositionally biased region" description="Basic and acidic residues" evidence="1">
    <location>
        <begin position="17"/>
        <end position="40"/>
    </location>
</feature>
<dbReference type="Proteomes" id="UP000596661">
    <property type="component" value="Chromosome 4"/>
</dbReference>
<protein>
    <submittedName>
        <fullName evidence="2">Uncharacterized protein</fullName>
    </submittedName>
</protein>
<evidence type="ECO:0000256" key="1">
    <source>
        <dbReference type="SAM" id="MobiDB-lite"/>
    </source>
</evidence>
<proteinExistence type="predicted"/>
<accession>A0A803PJ03</accession>
<evidence type="ECO:0000313" key="3">
    <source>
        <dbReference type="Proteomes" id="UP000596661"/>
    </source>
</evidence>
<dbReference type="EnsemblPlants" id="evm.model.04.853">
    <property type="protein sequence ID" value="cds.evm.model.04.853"/>
    <property type="gene ID" value="evm.TU.04.853"/>
</dbReference>
<dbReference type="Gramene" id="evm.model.04.853">
    <property type="protein sequence ID" value="cds.evm.model.04.853"/>
    <property type="gene ID" value="evm.TU.04.853"/>
</dbReference>
<reference evidence="2" key="1">
    <citation type="submission" date="2018-11" db="EMBL/GenBank/DDBJ databases">
        <authorList>
            <person name="Grassa J C."/>
        </authorList>
    </citation>
    <scope>NUCLEOTIDE SEQUENCE [LARGE SCALE GENOMIC DNA]</scope>
</reference>
<feature type="region of interest" description="Disordered" evidence="1">
    <location>
        <begin position="1"/>
        <end position="54"/>
    </location>
</feature>
<keyword evidence="3" id="KW-1185">Reference proteome</keyword>
<organism evidence="2 3">
    <name type="scientific">Cannabis sativa</name>
    <name type="common">Hemp</name>
    <name type="synonym">Marijuana</name>
    <dbReference type="NCBI Taxonomy" id="3483"/>
    <lineage>
        <taxon>Eukaryota</taxon>
        <taxon>Viridiplantae</taxon>
        <taxon>Streptophyta</taxon>
        <taxon>Embryophyta</taxon>
        <taxon>Tracheophyta</taxon>
        <taxon>Spermatophyta</taxon>
        <taxon>Magnoliopsida</taxon>
        <taxon>eudicotyledons</taxon>
        <taxon>Gunneridae</taxon>
        <taxon>Pentapetalae</taxon>
        <taxon>rosids</taxon>
        <taxon>fabids</taxon>
        <taxon>Rosales</taxon>
        <taxon>Cannabaceae</taxon>
        <taxon>Cannabis</taxon>
    </lineage>
</organism>
<evidence type="ECO:0000313" key="2">
    <source>
        <dbReference type="EnsemblPlants" id="cds.evm.model.04.853"/>
    </source>
</evidence>
<dbReference type="EMBL" id="UZAU01000369">
    <property type="status" value="NOT_ANNOTATED_CDS"/>
    <property type="molecule type" value="Genomic_DNA"/>
</dbReference>
<feature type="compositionally biased region" description="Polar residues" evidence="1">
    <location>
        <begin position="1"/>
        <end position="11"/>
    </location>
</feature>
<reference evidence="2" key="2">
    <citation type="submission" date="2021-03" db="UniProtKB">
        <authorList>
            <consortium name="EnsemblPlants"/>
        </authorList>
    </citation>
    <scope>IDENTIFICATION</scope>
</reference>
<sequence length="98" mass="11072">MHARPSSTSEQEFAFWGDEHPDHFSSGGREPEFQEEHSLQEGEEDSSTVAKDETFDEFKAKAPLIKLNRKKDIKKGQITRTKTNITAALTSTIGFETE</sequence>